<name>A0A1E1L5B2_9HELO</name>
<dbReference type="AlphaFoldDB" id="A0A1E1L5B2"/>
<dbReference type="Proteomes" id="UP000178912">
    <property type="component" value="Unassembled WGS sequence"/>
</dbReference>
<organism evidence="2 3">
    <name type="scientific">Rhynchosporium agropyri</name>
    <dbReference type="NCBI Taxonomy" id="914238"/>
    <lineage>
        <taxon>Eukaryota</taxon>
        <taxon>Fungi</taxon>
        <taxon>Dikarya</taxon>
        <taxon>Ascomycota</taxon>
        <taxon>Pezizomycotina</taxon>
        <taxon>Leotiomycetes</taxon>
        <taxon>Helotiales</taxon>
        <taxon>Ploettnerulaceae</taxon>
        <taxon>Rhynchosporium</taxon>
    </lineage>
</organism>
<feature type="region of interest" description="Disordered" evidence="1">
    <location>
        <begin position="1"/>
        <end position="38"/>
    </location>
</feature>
<accession>A0A1E1L5B2</accession>
<reference evidence="3" key="1">
    <citation type="submission" date="2016-03" db="EMBL/GenBank/DDBJ databases">
        <authorList>
            <person name="Guldener U."/>
        </authorList>
    </citation>
    <scope>NUCLEOTIDE SEQUENCE [LARGE SCALE GENOMIC DNA]</scope>
    <source>
        <strain evidence="3">04CH-RAC-A.6.1</strain>
    </source>
</reference>
<keyword evidence="3" id="KW-1185">Reference proteome</keyword>
<evidence type="ECO:0000313" key="2">
    <source>
        <dbReference type="EMBL" id="CZT05699.1"/>
    </source>
</evidence>
<sequence>MASKDPQRRDVSHDVDSTSISNEKKTDNPVSIKTRGGKKEPDLQAFGVWINYPITELTSMDLNKVTNIQGTSSIEEDL</sequence>
<feature type="compositionally biased region" description="Basic and acidic residues" evidence="1">
    <location>
        <begin position="1"/>
        <end position="27"/>
    </location>
</feature>
<proteinExistence type="predicted"/>
<gene>
    <name evidence="2" type="ORF">RAG0_11695</name>
</gene>
<protein>
    <submittedName>
        <fullName evidence="2">Uncharacterized protein</fullName>
    </submittedName>
</protein>
<evidence type="ECO:0000313" key="3">
    <source>
        <dbReference type="Proteomes" id="UP000178912"/>
    </source>
</evidence>
<dbReference type="EMBL" id="FJUX01000079">
    <property type="protein sequence ID" value="CZT05699.1"/>
    <property type="molecule type" value="Genomic_DNA"/>
</dbReference>
<evidence type="ECO:0000256" key="1">
    <source>
        <dbReference type="SAM" id="MobiDB-lite"/>
    </source>
</evidence>